<dbReference type="EMBL" id="OCMT01000004">
    <property type="protein sequence ID" value="SOD19913.1"/>
    <property type="molecule type" value="Genomic_DNA"/>
</dbReference>
<dbReference type="PANTHER" id="PTHR30383:SF5">
    <property type="entry name" value="SGNH HYDROLASE-TYPE ESTERASE DOMAIN-CONTAINING PROTEIN"/>
    <property type="match status" value="1"/>
</dbReference>
<sequence length="225" mass="25568">MKKLLYTFCLVVAAHSLNAQETVAIDSGYLNSHYTQRLDFFRKMPNRKGEIAFVGNSLTEGGKWQELIHKKNIINRGISGDVTYGILARLDEVLTSKPSKIFLLSGVNDMKRGTPNHVILANFKRMIVMVKTQSPKTKLYMQSLLPVNEDMLPATYAQVKNSKINDLNQKLEELCKDMGVFYINLHPALADEKGSLKKELSLDGLHLRHASYVYWADELKRLKVI</sequence>
<evidence type="ECO:0000256" key="1">
    <source>
        <dbReference type="SAM" id="SignalP"/>
    </source>
</evidence>
<evidence type="ECO:0000259" key="2">
    <source>
        <dbReference type="Pfam" id="PF13472"/>
    </source>
</evidence>
<keyword evidence="4" id="KW-1185">Reference proteome</keyword>
<dbReference type="GO" id="GO:0004622">
    <property type="term" value="F:phosphatidylcholine lysophospholipase activity"/>
    <property type="evidence" value="ECO:0007669"/>
    <property type="project" value="TreeGrafter"/>
</dbReference>
<protein>
    <submittedName>
        <fullName evidence="3">Lysophospholipase L1</fullName>
    </submittedName>
</protein>
<name>A0A286ADE7_9SPHI</name>
<organism evidence="3 4">
    <name type="scientific">Pedobacter xixiisoli</name>
    <dbReference type="NCBI Taxonomy" id="1476464"/>
    <lineage>
        <taxon>Bacteria</taxon>
        <taxon>Pseudomonadati</taxon>
        <taxon>Bacteroidota</taxon>
        <taxon>Sphingobacteriia</taxon>
        <taxon>Sphingobacteriales</taxon>
        <taxon>Sphingobacteriaceae</taxon>
        <taxon>Pedobacter</taxon>
    </lineage>
</organism>
<proteinExistence type="predicted"/>
<dbReference type="InterPro" id="IPR036514">
    <property type="entry name" value="SGNH_hydro_sf"/>
</dbReference>
<dbReference type="Proteomes" id="UP000219281">
    <property type="component" value="Unassembled WGS sequence"/>
</dbReference>
<dbReference type="InterPro" id="IPR051532">
    <property type="entry name" value="Ester_Hydrolysis_Enzymes"/>
</dbReference>
<dbReference type="Pfam" id="PF13472">
    <property type="entry name" value="Lipase_GDSL_2"/>
    <property type="match status" value="1"/>
</dbReference>
<dbReference type="OrthoDB" id="9790057at2"/>
<gene>
    <name evidence="3" type="ORF">SAMN06297358_3620</name>
</gene>
<reference evidence="4" key="1">
    <citation type="submission" date="2017-09" db="EMBL/GenBank/DDBJ databases">
        <authorList>
            <person name="Varghese N."/>
            <person name="Submissions S."/>
        </authorList>
    </citation>
    <scope>NUCLEOTIDE SEQUENCE [LARGE SCALE GENOMIC DNA]</scope>
    <source>
        <strain evidence="4">CGMCC 1.12803</strain>
    </source>
</reference>
<evidence type="ECO:0000313" key="3">
    <source>
        <dbReference type="EMBL" id="SOD19913.1"/>
    </source>
</evidence>
<dbReference type="Gene3D" id="3.40.50.1110">
    <property type="entry name" value="SGNH hydrolase"/>
    <property type="match status" value="1"/>
</dbReference>
<accession>A0A286ADE7</accession>
<dbReference type="PANTHER" id="PTHR30383">
    <property type="entry name" value="THIOESTERASE 1/PROTEASE 1/LYSOPHOSPHOLIPASE L1"/>
    <property type="match status" value="1"/>
</dbReference>
<dbReference type="AlphaFoldDB" id="A0A286ADE7"/>
<dbReference type="InterPro" id="IPR013830">
    <property type="entry name" value="SGNH_hydro"/>
</dbReference>
<dbReference type="RefSeq" id="WP_097133406.1">
    <property type="nucleotide sequence ID" value="NZ_OCMT01000004.1"/>
</dbReference>
<feature type="signal peptide" evidence="1">
    <location>
        <begin position="1"/>
        <end position="19"/>
    </location>
</feature>
<keyword evidence="1" id="KW-0732">Signal</keyword>
<dbReference type="SUPFAM" id="SSF52266">
    <property type="entry name" value="SGNH hydrolase"/>
    <property type="match status" value="1"/>
</dbReference>
<evidence type="ECO:0000313" key="4">
    <source>
        <dbReference type="Proteomes" id="UP000219281"/>
    </source>
</evidence>
<feature type="domain" description="SGNH hydrolase-type esterase" evidence="2">
    <location>
        <begin position="53"/>
        <end position="212"/>
    </location>
</feature>
<feature type="chain" id="PRO_5012854861" evidence="1">
    <location>
        <begin position="20"/>
        <end position="225"/>
    </location>
</feature>